<evidence type="ECO:0000313" key="1">
    <source>
        <dbReference type="EMBL" id="TDO05433.1"/>
    </source>
</evidence>
<dbReference type="Proteomes" id="UP000294848">
    <property type="component" value="Unassembled WGS sequence"/>
</dbReference>
<proteinExistence type="predicted"/>
<gene>
    <name evidence="1" type="ORF">DET52_101793</name>
</gene>
<name>A0A4R6HA94_9BACT</name>
<dbReference type="OrthoDB" id="1434504at2"/>
<comment type="caution">
    <text evidence="1">The sequence shown here is derived from an EMBL/GenBank/DDBJ whole genome shotgun (WGS) entry which is preliminary data.</text>
</comment>
<protein>
    <submittedName>
        <fullName evidence="1">Uncharacterized protein</fullName>
    </submittedName>
</protein>
<dbReference type="EMBL" id="SNWI01000001">
    <property type="protein sequence ID" value="TDO05433.1"/>
    <property type="molecule type" value="Genomic_DNA"/>
</dbReference>
<dbReference type="AlphaFoldDB" id="A0A4R6HA94"/>
<dbReference type="RefSeq" id="WP_133463482.1">
    <property type="nucleotide sequence ID" value="NZ_SNWI01000001.1"/>
</dbReference>
<organism evidence="1 2">
    <name type="scientific">Sunxiuqinia elliptica</name>
    <dbReference type="NCBI Taxonomy" id="655355"/>
    <lineage>
        <taxon>Bacteria</taxon>
        <taxon>Pseudomonadati</taxon>
        <taxon>Bacteroidota</taxon>
        <taxon>Bacteroidia</taxon>
        <taxon>Marinilabiliales</taxon>
        <taxon>Prolixibacteraceae</taxon>
        <taxon>Sunxiuqinia</taxon>
    </lineage>
</organism>
<evidence type="ECO:0000313" key="2">
    <source>
        <dbReference type="Proteomes" id="UP000294848"/>
    </source>
</evidence>
<accession>A0A4R6HA94</accession>
<sequence length="206" mass="23881">MTQQEFIDKISQQYQKSGDLLEGNGGYDILRGTAHTVSGYMEDVFALYMASRINSNTYQYLVDKLISYRGEKGDKAIRFKPDLAILDKSVLMHYFDLKTNLGWIRDLKSFLKEKDELIQKIKGGKAWISFPYVNSDNPEIVQDILISERLKYKIVVYDGWNISRNQLAENISFASTLDNVELFVLKLWNESTKEFTINQKAFDALY</sequence>
<reference evidence="1 2" key="1">
    <citation type="submission" date="2019-03" db="EMBL/GenBank/DDBJ databases">
        <title>Freshwater and sediment microbial communities from various areas in North America, analyzing microbe dynamics in response to fracking.</title>
        <authorList>
            <person name="Lamendella R."/>
        </authorList>
    </citation>
    <scope>NUCLEOTIDE SEQUENCE [LARGE SCALE GENOMIC DNA]</scope>
    <source>
        <strain evidence="1 2">114D</strain>
    </source>
</reference>